<name>A0A4C1TTP1_EUMVA</name>
<comment type="caution">
    <text evidence="2">The sequence shown here is derived from an EMBL/GenBank/DDBJ whole genome shotgun (WGS) entry which is preliminary data.</text>
</comment>
<keyword evidence="1" id="KW-1133">Transmembrane helix</keyword>
<gene>
    <name evidence="2" type="ORF">EVAR_17760_1</name>
</gene>
<keyword evidence="1" id="KW-0812">Transmembrane</keyword>
<proteinExistence type="predicted"/>
<accession>A0A4C1TTP1</accession>
<dbReference type="Proteomes" id="UP000299102">
    <property type="component" value="Unassembled WGS sequence"/>
</dbReference>
<dbReference type="AlphaFoldDB" id="A0A4C1TTP1"/>
<evidence type="ECO:0000313" key="2">
    <source>
        <dbReference type="EMBL" id="GBP17268.1"/>
    </source>
</evidence>
<reference evidence="2 3" key="1">
    <citation type="journal article" date="2019" name="Commun. Biol.">
        <title>The bagworm genome reveals a unique fibroin gene that provides high tensile strength.</title>
        <authorList>
            <person name="Kono N."/>
            <person name="Nakamura H."/>
            <person name="Ohtoshi R."/>
            <person name="Tomita M."/>
            <person name="Numata K."/>
            <person name="Arakawa K."/>
        </authorList>
    </citation>
    <scope>NUCLEOTIDE SEQUENCE [LARGE SCALE GENOMIC DNA]</scope>
</reference>
<keyword evidence="3" id="KW-1185">Reference proteome</keyword>
<dbReference type="EMBL" id="BGZK01000086">
    <property type="protein sequence ID" value="GBP17268.1"/>
    <property type="molecule type" value="Genomic_DNA"/>
</dbReference>
<protein>
    <submittedName>
        <fullName evidence="2">Uncharacterized protein</fullName>
    </submittedName>
</protein>
<keyword evidence="1" id="KW-0472">Membrane</keyword>
<sequence length="213" mass="23239">MARGGDKALGGAAYANEPLMSPAKCLLLTFIRAFFFAYFAVIASDVLAASVVIGLALMMSVTMAEPPYFFNGSRATHINADADCRSRLQRGPLTLLILCNRCRVRQLYSGLHCPNAGACARPSYARVRFRNCEIGGVDRPRAIRHTECQTVSGAATSAHEVNHIRKVRRSLYGARPAQTTRRTAGQTQLSFDYNKKIPLTSRTGEALSNVLTV</sequence>
<feature type="transmembrane region" description="Helical" evidence="1">
    <location>
        <begin position="30"/>
        <end position="57"/>
    </location>
</feature>
<evidence type="ECO:0000313" key="3">
    <source>
        <dbReference type="Proteomes" id="UP000299102"/>
    </source>
</evidence>
<organism evidence="2 3">
    <name type="scientific">Eumeta variegata</name>
    <name type="common">Bagworm moth</name>
    <name type="synonym">Eumeta japonica</name>
    <dbReference type="NCBI Taxonomy" id="151549"/>
    <lineage>
        <taxon>Eukaryota</taxon>
        <taxon>Metazoa</taxon>
        <taxon>Ecdysozoa</taxon>
        <taxon>Arthropoda</taxon>
        <taxon>Hexapoda</taxon>
        <taxon>Insecta</taxon>
        <taxon>Pterygota</taxon>
        <taxon>Neoptera</taxon>
        <taxon>Endopterygota</taxon>
        <taxon>Lepidoptera</taxon>
        <taxon>Glossata</taxon>
        <taxon>Ditrysia</taxon>
        <taxon>Tineoidea</taxon>
        <taxon>Psychidae</taxon>
        <taxon>Oiketicinae</taxon>
        <taxon>Eumeta</taxon>
    </lineage>
</organism>
<evidence type="ECO:0000256" key="1">
    <source>
        <dbReference type="SAM" id="Phobius"/>
    </source>
</evidence>